<sequence length="913" mass="106245">MAPCNGYFKRKILTSRHMQGPHISGNCAPHKRLRGGHTILSYRHSSISKQKTESTSKTSSSTSSKKSNTLVADRPAYLTDMREGFTMPSHQGGEWFDHEIDDGDEWEDEPIGNDITEEMWEKLCTDLGKVLLRQGLVPCTPLLPKRVFQIQLLQFYHHLVNRCPRVAAQAFVKTLCDIRAVPYESHWAQQFSTAYDVYLAIIQQVRTLVRKSLHRSSPDWSILNACPACQIQVVGEKHLPVRMMVAIDGNNSLKRIARRDPPSESGILGESRERSDLRDGGQDSYLTREEVEEWDEMKWKHSGNGMVDSEEESGCDEQWKNMKEESTAVALGKYEETGLFIMLCRHGFMLSMADMVRSGEQRKYALAVLNRFLSAEKRDREAKKEPKPVGELMVGYDIGCETAKTVKRCPLCPLALDQKLRMVVGLMHGHAHNRLCQLCYLLLYVVGAGLEDLEGCERFFSKSNSLAGKTRYQSRFHRRQAISEYAYHNDNFDVYANLSDFLVNNYRQALDLVATQDVLVEQLRLAKIDDARVFFSWLDEERQYLRSREKVPLRETLEMEYLRNLKELEICRFEPENYDRGILSTRTEKFLNWTVDTTRRELDALERDTRHLREDEMKRMRDSHVLEQKLEIDKTWERGSDEWERVDLMMKNANYQKALDHLEGLLVSRIFELGKAHLAGTGYKMRQHLLNAIRNRSKAIQTAIDKYNDAAKALRPPRRSISWDEIMDYTFLSEFDILRDTRDDVRHKPWAQPANRQLQNRFFKILRAQEELERLHVEIQRLYTFMKEETEFLLRAEQILKAKDPAFANQVGKYRMERGRFNEVHRRRLEKILTWKDFQPENRKFFVAAESTANPLAQLTSGDKASSVPQAPMTSRTEEDNEDGYPGLNREVDREEIGRQFEVILEVATDRTN</sequence>
<evidence type="ECO:0000256" key="1">
    <source>
        <dbReference type="SAM" id="MobiDB-lite"/>
    </source>
</evidence>
<feature type="region of interest" description="Disordered" evidence="1">
    <location>
        <begin position="255"/>
        <end position="282"/>
    </location>
</feature>
<feature type="region of interest" description="Disordered" evidence="1">
    <location>
        <begin position="42"/>
        <end position="69"/>
    </location>
</feature>
<dbReference type="PANTHER" id="PTHR33096:SF1">
    <property type="entry name" value="CXC1-LIKE CYSTEINE CLUSTER ASSOCIATED WITH KDZ TRANSPOSASES DOMAIN-CONTAINING PROTEIN"/>
    <property type="match status" value="1"/>
</dbReference>
<dbReference type="AlphaFoldDB" id="A0A4S8M9I8"/>
<dbReference type="Pfam" id="PF18758">
    <property type="entry name" value="KDZ"/>
    <property type="match status" value="1"/>
</dbReference>
<accession>A0A4S8M9I8</accession>
<feature type="compositionally biased region" description="Basic and acidic residues" evidence="1">
    <location>
        <begin position="270"/>
        <end position="282"/>
    </location>
</feature>
<gene>
    <name evidence="2" type="ORF">K435DRAFT_818732</name>
</gene>
<keyword evidence="3" id="KW-1185">Reference proteome</keyword>
<feature type="region of interest" description="Disordered" evidence="1">
    <location>
        <begin position="857"/>
        <end position="892"/>
    </location>
</feature>
<protein>
    <recommendedName>
        <fullName evidence="4">CxC1-like cysteine cluster associated with KDZ transposases domain-containing protein</fullName>
    </recommendedName>
</protein>
<feature type="compositionally biased region" description="Low complexity" evidence="1">
    <location>
        <begin position="45"/>
        <end position="69"/>
    </location>
</feature>
<dbReference type="InterPro" id="IPR040521">
    <property type="entry name" value="KDZ"/>
</dbReference>
<name>A0A4S8M9I8_DENBC</name>
<evidence type="ECO:0008006" key="4">
    <source>
        <dbReference type="Google" id="ProtNLM"/>
    </source>
</evidence>
<dbReference type="OrthoDB" id="3246730at2759"/>
<dbReference type="EMBL" id="ML179127">
    <property type="protein sequence ID" value="THU98900.1"/>
    <property type="molecule type" value="Genomic_DNA"/>
</dbReference>
<feature type="compositionally biased region" description="Polar residues" evidence="1">
    <location>
        <begin position="857"/>
        <end position="875"/>
    </location>
</feature>
<dbReference type="PANTHER" id="PTHR33096">
    <property type="entry name" value="CXC2 DOMAIN-CONTAINING PROTEIN"/>
    <property type="match status" value="1"/>
</dbReference>
<evidence type="ECO:0000313" key="3">
    <source>
        <dbReference type="Proteomes" id="UP000297245"/>
    </source>
</evidence>
<proteinExistence type="predicted"/>
<reference evidence="2 3" key="1">
    <citation type="journal article" date="2019" name="Nat. Ecol. Evol.">
        <title>Megaphylogeny resolves global patterns of mushroom evolution.</title>
        <authorList>
            <person name="Varga T."/>
            <person name="Krizsan K."/>
            <person name="Foldi C."/>
            <person name="Dima B."/>
            <person name="Sanchez-Garcia M."/>
            <person name="Sanchez-Ramirez S."/>
            <person name="Szollosi G.J."/>
            <person name="Szarkandi J.G."/>
            <person name="Papp V."/>
            <person name="Albert L."/>
            <person name="Andreopoulos W."/>
            <person name="Angelini C."/>
            <person name="Antonin V."/>
            <person name="Barry K.W."/>
            <person name="Bougher N.L."/>
            <person name="Buchanan P."/>
            <person name="Buyck B."/>
            <person name="Bense V."/>
            <person name="Catcheside P."/>
            <person name="Chovatia M."/>
            <person name="Cooper J."/>
            <person name="Damon W."/>
            <person name="Desjardin D."/>
            <person name="Finy P."/>
            <person name="Geml J."/>
            <person name="Haridas S."/>
            <person name="Hughes K."/>
            <person name="Justo A."/>
            <person name="Karasinski D."/>
            <person name="Kautmanova I."/>
            <person name="Kiss B."/>
            <person name="Kocsube S."/>
            <person name="Kotiranta H."/>
            <person name="LaButti K.M."/>
            <person name="Lechner B.E."/>
            <person name="Liimatainen K."/>
            <person name="Lipzen A."/>
            <person name="Lukacs Z."/>
            <person name="Mihaltcheva S."/>
            <person name="Morgado L.N."/>
            <person name="Niskanen T."/>
            <person name="Noordeloos M.E."/>
            <person name="Ohm R.A."/>
            <person name="Ortiz-Santana B."/>
            <person name="Ovrebo C."/>
            <person name="Racz N."/>
            <person name="Riley R."/>
            <person name="Savchenko A."/>
            <person name="Shiryaev A."/>
            <person name="Soop K."/>
            <person name="Spirin V."/>
            <person name="Szebenyi C."/>
            <person name="Tomsovsky M."/>
            <person name="Tulloss R.E."/>
            <person name="Uehling J."/>
            <person name="Grigoriev I.V."/>
            <person name="Vagvolgyi C."/>
            <person name="Papp T."/>
            <person name="Martin F.M."/>
            <person name="Miettinen O."/>
            <person name="Hibbett D.S."/>
            <person name="Nagy L.G."/>
        </authorList>
    </citation>
    <scope>NUCLEOTIDE SEQUENCE [LARGE SCALE GENOMIC DNA]</scope>
    <source>
        <strain evidence="2 3">CBS 962.96</strain>
    </source>
</reference>
<dbReference type="Proteomes" id="UP000297245">
    <property type="component" value="Unassembled WGS sequence"/>
</dbReference>
<evidence type="ECO:0000313" key="2">
    <source>
        <dbReference type="EMBL" id="THU98900.1"/>
    </source>
</evidence>
<organism evidence="2 3">
    <name type="scientific">Dendrothele bispora (strain CBS 962.96)</name>
    <dbReference type="NCBI Taxonomy" id="1314807"/>
    <lineage>
        <taxon>Eukaryota</taxon>
        <taxon>Fungi</taxon>
        <taxon>Dikarya</taxon>
        <taxon>Basidiomycota</taxon>
        <taxon>Agaricomycotina</taxon>
        <taxon>Agaricomycetes</taxon>
        <taxon>Agaricomycetidae</taxon>
        <taxon>Agaricales</taxon>
        <taxon>Agaricales incertae sedis</taxon>
        <taxon>Dendrothele</taxon>
    </lineage>
</organism>